<protein>
    <submittedName>
        <fullName evidence="3">Peptidoglycan hydrolase-like protein with peptidoglycan-binding domain</fullName>
    </submittedName>
</protein>
<dbReference type="Gene3D" id="3.20.20.80">
    <property type="entry name" value="Glycosidases"/>
    <property type="match status" value="1"/>
</dbReference>
<dbReference type="InterPro" id="IPR002477">
    <property type="entry name" value="Peptidoglycan-bd-like"/>
</dbReference>
<dbReference type="SUPFAM" id="SSF51445">
    <property type="entry name" value="(Trans)glycosidases"/>
    <property type="match status" value="1"/>
</dbReference>
<accession>A0AAW8FFA7</accession>
<gene>
    <name evidence="3" type="ORF">QFZ22_003916</name>
</gene>
<dbReference type="AlphaFoldDB" id="A0AAW8FFA7"/>
<evidence type="ECO:0000313" key="4">
    <source>
        <dbReference type="Proteomes" id="UP001234216"/>
    </source>
</evidence>
<sequence>MADAKVLEAQKWVNTTYGSVAGYQKCPEDGKIGWPTMYALIMGLQKELGISPVVANFGEGTVAKLAALGELGSGWAKNKNIVKIIRHGLFCKGYTGGYSDTGYFDPDIVLAVKHMQSDMGLSQTGTLQAKVFKALLNMDAYVLTAGGSDEVRSIQQWLNGRYWMKKTVDIGPADGHYSRNVQQNLMKALQLEIGIAEADATGNFGAGTQAGIKSKAIVSQGSSGIFVQLFSAACVFNQPIVTVDSNGDTFETNTVFKTTFDSNLATFVTAFQRFSELSANGQGNYATWAQLLVSMGDPDRPVTASDTAYTITPSRAARMRRDGYQHVGRYLNEASSGGGSKMLEEGELANIFAGGLRVFPIFQDNGRTLSEYYWGNGYTHARKAHDQAVHFGFNRGTVIYFAVDFDATDADMTAIVEYFRGVVSGLGSRGKRYVHGVYGSRNVCAQVTKETYARYSFVSGMSWGFSGNLGYPLPPNWSFNQVKEYQVTDGTDTFWLDRDAHRIGSDPGQGSVNRPVEPADSFVNYIQSLYDLATAYGKGDPNQLVMEYIRSDIYDDATWRGMIGKVDAGFVSYVNEHNLTIWTEFKDPFTGQYLGPEHMMATANGQYLKPNPRGDISLGDVAGWGGDLMTLYGEWRRDHDSYASGVTYINDKMGKIGVASSFSFTDLVEDADGYLIAQAVRGGKTIVEAVRDHYQGIGGLTRFRDYMKQRFGGTISEAAAQAKKILTDTPASTDGALLVSGRAYLIQKFGGGATLMPHLLPGGQLDDWCNAFANNLAQHASTETLRRAQYRANQQRFLSSK</sequence>
<comment type="caution">
    <text evidence="3">The sequence shown here is derived from an EMBL/GenBank/DDBJ whole genome shotgun (WGS) entry which is preliminary data.</text>
</comment>
<proteinExistence type="predicted"/>
<dbReference type="InterPro" id="IPR015020">
    <property type="entry name" value="Rv2525c-like_Glyco_Hydro-like"/>
</dbReference>
<feature type="domain" description="Rv2525c-like glycoside hydrolase-like" evidence="2">
    <location>
        <begin position="319"/>
        <end position="484"/>
    </location>
</feature>
<reference evidence="3" key="1">
    <citation type="submission" date="2023-07" db="EMBL/GenBank/DDBJ databases">
        <title>Comparative genomics of wheat-associated soil bacteria to identify genetic determinants of phenazine resistance.</title>
        <authorList>
            <person name="Mouncey N."/>
        </authorList>
    </citation>
    <scope>NUCLEOTIDE SEQUENCE</scope>
    <source>
        <strain evidence="3">V4I22</strain>
    </source>
</reference>
<name>A0AAW8FFA7_9ACTN</name>
<dbReference type="SUPFAM" id="SSF47090">
    <property type="entry name" value="PGBD-like"/>
    <property type="match status" value="2"/>
</dbReference>
<dbReference type="EMBL" id="JAUSZV010000005">
    <property type="protein sequence ID" value="MDQ0907931.1"/>
    <property type="molecule type" value="Genomic_DNA"/>
</dbReference>
<dbReference type="GO" id="GO:0016787">
    <property type="term" value="F:hydrolase activity"/>
    <property type="evidence" value="ECO:0007669"/>
    <property type="project" value="UniProtKB-KW"/>
</dbReference>
<dbReference type="RefSeq" id="WP_306976870.1">
    <property type="nucleotide sequence ID" value="NZ_JAUSZV010000005.1"/>
</dbReference>
<dbReference type="InterPro" id="IPR017853">
    <property type="entry name" value="GH"/>
</dbReference>
<dbReference type="Proteomes" id="UP001234216">
    <property type="component" value="Unassembled WGS sequence"/>
</dbReference>
<keyword evidence="3" id="KW-0378">Hydrolase</keyword>
<organism evidence="3 4">
    <name type="scientific">Streptomyces canus</name>
    <dbReference type="NCBI Taxonomy" id="58343"/>
    <lineage>
        <taxon>Bacteria</taxon>
        <taxon>Bacillati</taxon>
        <taxon>Actinomycetota</taxon>
        <taxon>Actinomycetes</taxon>
        <taxon>Kitasatosporales</taxon>
        <taxon>Streptomycetaceae</taxon>
        <taxon>Streptomyces</taxon>
        <taxon>Streptomyces aurantiacus group</taxon>
    </lineage>
</organism>
<evidence type="ECO:0000259" key="2">
    <source>
        <dbReference type="Pfam" id="PF08924"/>
    </source>
</evidence>
<evidence type="ECO:0000259" key="1">
    <source>
        <dbReference type="Pfam" id="PF01471"/>
    </source>
</evidence>
<dbReference type="InterPro" id="IPR036365">
    <property type="entry name" value="PGBD-like_sf"/>
</dbReference>
<dbReference type="Pfam" id="PF01471">
    <property type="entry name" value="PG_binding_1"/>
    <property type="match status" value="1"/>
</dbReference>
<dbReference type="CDD" id="cd06418">
    <property type="entry name" value="GH25_BacA-like"/>
    <property type="match status" value="1"/>
</dbReference>
<evidence type="ECO:0000313" key="3">
    <source>
        <dbReference type="EMBL" id="MDQ0907931.1"/>
    </source>
</evidence>
<dbReference type="Pfam" id="PF08924">
    <property type="entry name" value="Rv2525c_GlyHyd-like"/>
    <property type="match status" value="1"/>
</dbReference>
<feature type="domain" description="Peptidoglycan binding-like" evidence="1">
    <location>
        <begin position="81"/>
        <end position="135"/>
    </location>
</feature>